<keyword evidence="4 11" id="KW-0963">Cytoplasm</keyword>
<dbReference type="Proteomes" id="UP001642900">
    <property type="component" value="Unassembled WGS sequence"/>
</dbReference>
<proteinExistence type="inferred from homology"/>
<dbReference type="InterPro" id="IPR006194">
    <property type="entry name" value="Gly-tRNA-synth_heterodimer"/>
</dbReference>
<evidence type="ECO:0000256" key="9">
    <source>
        <dbReference type="ARBA" id="ARBA00023146"/>
    </source>
</evidence>
<dbReference type="Pfam" id="PF05746">
    <property type="entry name" value="DALR_1"/>
    <property type="match status" value="1"/>
</dbReference>
<keyword evidence="6 11" id="KW-0547">Nucleotide-binding</keyword>
<evidence type="ECO:0000256" key="2">
    <source>
        <dbReference type="ARBA" id="ARBA00008226"/>
    </source>
</evidence>
<evidence type="ECO:0000256" key="7">
    <source>
        <dbReference type="ARBA" id="ARBA00022840"/>
    </source>
</evidence>
<keyword evidence="9 11" id="KW-0030">Aminoacyl-tRNA synthetase</keyword>
<protein>
    <recommendedName>
        <fullName evidence="11">Glycine--tRNA ligase beta subunit</fullName>
        <ecNumber evidence="11">6.1.1.14</ecNumber>
    </recommendedName>
    <alternativeName>
        <fullName evidence="11">Glycyl-tRNA synthetase beta subunit</fullName>
        <shortName evidence="11">GlyRS</shortName>
    </alternativeName>
</protein>
<comment type="catalytic activity">
    <reaction evidence="10 11">
        <text>tRNA(Gly) + glycine + ATP = glycyl-tRNA(Gly) + AMP + diphosphate</text>
        <dbReference type="Rhea" id="RHEA:16013"/>
        <dbReference type="Rhea" id="RHEA-COMP:9664"/>
        <dbReference type="Rhea" id="RHEA-COMP:9683"/>
        <dbReference type="ChEBI" id="CHEBI:30616"/>
        <dbReference type="ChEBI" id="CHEBI:33019"/>
        <dbReference type="ChEBI" id="CHEBI:57305"/>
        <dbReference type="ChEBI" id="CHEBI:78442"/>
        <dbReference type="ChEBI" id="CHEBI:78522"/>
        <dbReference type="ChEBI" id="CHEBI:456215"/>
        <dbReference type="EC" id="6.1.1.14"/>
    </reaction>
</comment>
<dbReference type="InterPro" id="IPR015944">
    <property type="entry name" value="Gly-tRNA-synth_bsu"/>
</dbReference>
<feature type="domain" description="DALR anticodon binding" evidence="13">
    <location>
        <begin position="796"/>
        <end position="890"/>
    </location>
</feature>
<keyword evidence="7 11" id="KW-0067">ATP-binding</keyword>
<evidence type="ECO:0000256" key="5">
    <source>
        <dbReference type="ARBA" id="ARBA00022598"/>
    </source>
</evidence>
<dbReference type="Pfam" id="PF02092">
    <property type="entry name" value="tRNA_synt_2f"/>
    <property type="match status" value="2"/>
</dbReference>
<dbReference type="GO" id="GO:0005524">
    <property type="term" value="F:ATP binding"/>
    <property type="evidence" value="ECO:0007669"/>
    <property type="project" value="UniProtKB-UniRule"/>
</dbReference>
<evidence type="ECO:0000256" key="10">
    <source>
        <dbReference type="ARBA" id="ARBA00047937"/>
    </source>
</evidence>
<evidence type="ECO:0000256" key="3">
    <source>
        <dbReference type="ARBA" id="ARBA00011209"/>
    </source>
</evidence>
<evidence type="ECO:0000256" key="1">
    <source>
        <dbReference type="ARBA" id="ARBA00004496"/>
    </source>
</evidence>
<evidence type="ECO:0000256" key="8">
    <source>
        <dbReference type="ARBA" id="ARBA00022917"/>
    </source>
</evidence>
<dbReference type="GO" id="GO:0005829">
    <property type="term" value="C:cytosol"/>
    <property type="evidence" value="ECO:0007669"/>
    <property type="project" value="TreeGrafter"/>
</dbReference>
<feature type="compositionally biased region" description="Basic and acidic residues" evidence="12">
    <location>
        <begin position="472"/>
        <end position="486"/>
    </location>
</feature>
<evidence type="ECO:0000313" key="15">
    <source>
        <dbReference type="Proteomes" id="UP001642900"/>
    </source>
</evidence>
<reference evidence="14 15" key="1">
    <citation type="submission" date="2020-02" db="EMBL/GenBank/DDBJ databases">
        <title>Genome sequence of strain CCNWXJ40-4.</title>
        <authorList>
            <person name="Gao J."/>
            <person name="Sun J."/>
        </authorList>
    </citation>
    <scope>NUCLEOTIDE SEQUENCE [LARGE SCALE GENOMIC DNA]</scope>
    <source>
        <strain evidence="14 15">CCNWXJ 40-4</strain>
    </source>
</reference>
<dbReference type="SUPFAM" id="SSF109604">
    <property type="entry name" value="HD-domain/PDEase-like"/>
    <property type="match status" value="1"/>
</dbReference>
<sequence length="904" mass="98312">MPDLLLELRSEEIPARMQRKAAGDLRKMVTDGLVEAGLTYDAAREYFTPRRLTLDVRGLTARSKDVREEKKGPSTKAPEQAIAGFLRSAGLDDISQAHVHSDPKKGDFYVAHIVKPGRAAEEIIAELIPEIIRDFPWPKSMRWGAASAKPGSLRWVRPLQSIVCTFGPETEEPVVVDFEVDGIRAGNVTYGHRFHAPDAITVRRFADYVAKLEAAKVVLDADRRKEIILSDARNLAFANGLELIEDEGLLEEVAGLVEWPVVLMGEFEQEFLDIPAEVIRLTIRANQKCFVTRSLSSPLAGEMPGRAEGGAVPPTSQLPASSDRHGSHFTLPPSVLPGISPSRGEISQPPLSNRFILTANIEASDGGKEIAYGNGKVVRARLSDALYFWKTDQSDLPDLDQLNASAEKFGLDLKKPLDQRMARLDHLGVTFHAKLGTQGERVERIARLAEEIAPIVARSVGDQPISPLEGEMPGRAEGGRLSDNRDGPPSGLPPISPSRGEIAHLARRASVLAKADLTTEVVGEFPELQGAMGRKYAALQSEHPSVAAAIEEHYKPQGPSDRVPTDPVSVAVALADKLDMLVGFWAIDEKPTGSKDPYALRRAALGVIRIVVENGVRVRILERAVNPLRFSRIHANVAEQRQLSHLEASQNPKSTIRLLDLAAEATEIGNRFRFGAKIQRDEYPVLSDLLSFFHDRLKVYLRDQGARHDLIDAVLAGGGSAPVISPLEGEMSAKPTEGGRNIVEAPPSALPGISPSRGEIGQSSNDDLLMIVRRVEALSTFLETEDGKNLLAGTKRAVNILSIESKKGTLIAEAVDPALLREDAEKALFAAVNQAESQAAQAIQNEDFSAAMRALSALREPVDSFFERVLVNDEDIAIRANRLALLARIRAATGQVADFSKIAG</sequence>
<dbReference type="GO" id="GO:0006426">
    <property type="term" value="P:glycyl-tRNA aminoacylation"/>
    <property type="evidence" value="ECO:0007669"/>
    <property type="project" value="UniProtKB-UniRule"/>
</dbReference>
<evidence type="ECO:0000256" key="6">
    <source>
        <dbReference type="ARBA" id="ARBA00022741"/>
    </source>
</evidence>
<dbReference type="EMBL" id="JAAKZF010000005">
    <property type="protein sequence ID" value="NGO50904.1"/>
    <property type="molecule type" value="Genomic_DNA"/>
</dbReference>
<name>A0A6G4W8M1_9HYPH</name>
<organism evidence="14 15">
    <name type="scientific">Allomesorhizobium camelthorni</name>
    <dbReference type="NCBI Taxonomy" id="475069"/>
    <lineage>
        <taxon>Bacteria</taxon>
        <taxon>Pseudomonadati</taxon>
        <taxon>Pseudomonadota</taxon>
        <taxon>Alphaproteobacteria</taxon>
        <taxon>Hyphomicrobiales</taxon>
        <taxon>Phyllobacteriaceae</taxon>
        <taxon>Allomesorhizobium</taxon>
    </lineage>
</organism>
<feature type="region of interest" description="Disordered" evidence="12">
    <location>
        <begin position="462"/>
        <end position="499"/>
    </location>
</feature>
<dbReference type="PROSITE" id="PS50861">
    <property type="entry name" value="AA_TRNA_LIGASE_II_GLYAB"/>
    <property type="match status" value="1"/>
</dbReference>
<comment type="subcellular location">
    <subcellularLocation>
        <location evidence="1 11">Cytoplasm</location>
    </subcellularLocation>
</comment>
<feature type="region of interest" description="Disordered" evidence="12">
    <location>
        <begin position="301"/>
        <end position="347"/>
    </location>
</feature>
<evidence type="ECO:0000256" key="4">
    <source>
        <dbReference type="ARBA" id="ARBA00022490"/>
    </source>
</evidence>
<dbReference type="PRINTS" id="PR01045">
    <property type="entry name" value="TRNASYNTHGB"/>
</dbReference>
<dbReference type="GO" id="GO:0004820">
    <property type="term" value="F:glycine-tRNA ligase activity"/>
    <property type="evidence" value="ECO:0007669"/>
    <property type="project" value="UniProtKB-UniRule"/>
</dbReference>
<gene>
    <name evidence="11" type="primary">glyS</name>
    <name evidence="14" type="ORF">G6N73_06880</name>
</gene>
<dbReference type="RefSeq" id="WP_165025150.1">
    <property type="nucleotide sequence ID" value="NZ_JAAKZF010000005.1"/>
</dbReference>
<evidence type="ECO:0000259" key="13">
    <source>
        <dbReference type="Pfam" id="PF05746"/>
    </source>
</evidence>
<evidence type="ECO:0000256" key="12">
    <source>
        <dbReference type="SAM" id="MobiDB-lite"/>
    </source>
</evidence>
<keyword evidence="8 11" id="KW-0648">Protein biosynthesis</keyword>
<comment type="caution">
    <text evidence="14">The sequence shown here is derived from an EMBL/GenBank/DDBJ whole genome shotgun (WGS) entry which is preliminary data.</text>
</comment>
<keyword evidence="15" id="KW-1185">Reference proteome</keyword>
<dbReference type="GO" id="GO:0006420">
    <property type="term" value="P:arginyl-tRNA aminoacylation"/>
    <property type="evidence" value="ECO:0007669"/>
    <property type="project" value="InterPro"/>
</dbReference>
<comment type="subunit">
    <text evidence="3 11">Tetramer of two alpha and two beta subunits.</text>
</comment>
<dbReference type="EC" id="6.1.1.14" evidence="11"/>
<keyword evidence="5 11" id="KW-0436">Ligase</keyword>
<accession>A0A6G4W8M1</accession>
<dbReference type="PANTHER" id="PTHR30075">
    <property type="entry name" value="GLYCYL-TRNA SYNTHETASE"/>
    <property type="match status" value="1"/>
</dbReference>
<dbReference type="AlphaFoldDB" id="A0A6G4W8M1"/>
<evidence type="ECO:0000256" key="11">
    <source>
        <dbReference type="HAMAP-Rule" id="MF_00255"/>
    </source>
</evidence>
<dbReference type="InterPro" id="IPR008909">
    <property type="entry name" value="DALR_anticod-bd"/>
</dbReference>
<dbReference type="GO" id="GO:0004814">
    <property type="term" value="F:arginine-tRNA ligase activity"/>
    <property type="evidence" value="ECO:0007669"/>
    <property type="project" value="InterPro"/>
</dbReference>
<dbReference type="HAMAP" id="MF_00255">
    <property type="entry name" value="Gly_tRNA_synth_beta"/>
    <property type="match status" value="1"/>
</dbReference>
<comment type="similarity">
    <text evidence="2 11">Belongs to the class-II aminoacyl-tRNA synthetase family.</text>
</comment>
<dbReference type="PANTHER" id="PTHR30075:SF2">
    <property type="entry name" value="GLYCINE--TRNA LIGASE, CHLOROPLASTIC_MITOCHONDRIAL 2"/>
    <property type="match status" value="1"/>
</dbReference>
<evidence type="ECO:0000313" key="14">
    <source>
        <dbReference type="EMBL" id="NGO50904.1"/>
    </source>
</evidence>